<dbReference type="Proteomes" id="UP001065682">
    <property type="component" value="Unassembled WGS sequence"/>
</dbReference>
<comment type="caution">
    <text evidence="2">The sequence shown here is derived from an EMBL/GenBank/DDBJ whole genome shotgun (WGS) entry which is preliminary data.</text>
</comment>
<feature type="domain" description="Uracil-DNA glycosylase-like" evidence="1">
    <location>
        <begin position="103"/>
        <end position="224"/>
    </location>
</feature>
<dbReference type="Pfam" id="PF03167">
    <property type="entry name" value="UDG"/>
    <property type="match status" value="1"/>
</dbReference>
<gene>
    <name evidence="2" type="ORF">FKB36_03840</name>
</gene>
<evidence type="ECO:0000313" key="3">
    <source>
        <dbReference type="Proteomes" id="UP001065682"/>
    </source>
</evidence>
<evidence type="ECO:0000313" key="2">
    <source>
        <dbReference type="EMBL" id="MCT8336649.1"/>
    </source>
</evidence>
<proteinExistence type="predicted"/>
<protein>
    <recommendedName>
        <fullName evidence="1">Uracil-DNA glycosylase-like domain-containing protein</fullName>
    </recommendedName>
</protein>
<dbReference type="SUPFAM" id="SSF52141">
    <property type="entry name" value="Uracil-DNA glycosylase-like"/>
    <property type="match status" value="1"/>
</dbReference>
<dbReference type="AlphaFoldDB" id="A0A9E4ZJI7"/>
<dbReference type="EMBL" id="VHLL01000002">
    <property type="protein sequence ID" value="MCT8336649.1"/>
    <property type="molecule type" value="Genomic_DNA"/>
</dbReference>
<name>A0A9E4ZJI7_9EURY</name>
<dbReference type="InterPro" id="IPR005122">
    <property type="entry name" value="Uracil-DNA_glycosylase-like"/>
</dbReference>
<evidence type="ECO:0000259" key="1">
    <source>
        <dbReference type="Pfam" id="PF03167"/>
    </source>
</evidence>
<dbReference type="Gene3D" id="3.40.470.10">
    <property type="entry name" value="Uracil-DNA glycosylase-like domain"/>
    <property type="match status" value="1"/>
</dbReference>
<reference evidence="2" key="1">
    <citation type="submission" date="2019-06" db="EMBL/GenBank/DDBJ databases">
        <title>Methanoculleus strain from Tamsui River, Taipei, Taiwan.</title>
        <authorList>
            <person name="You Y.-T."/>
            <person name="Chen S.-C."/>
            <person name="Lai S.-J."/>
            <person name="Lee Y.-C."/>
            <person name="Lai M.-C."/>
        </authorList>
    </citation>
    <scope>NUCLEOTIDE SEQUENCE</scope>
    <source>
        <strain evidence="2">Afa-1</strain>
    </source>
</reference>
<organism evidence="2 3">
    <name type="scientific">Methanoculleus formosensis</name>
    <dbReference type="NCBI Taxonomy" id="2590886"/>
    <lineage>
        <taxon>Archaea</taxon>
        <taxon>Methanobacteriati</taxon>
        <taxon>Methanobacteriota</taxon>
        <taxon>Stenosarchaea group</taxon>
        <taxon>Methanomicrobia</taxon>
        <taxon>Methanomicrobiales</taxon>
        <taxon>Methanomicrobiaceae</taxon>
        <taxon>Methanoculleus</taxon>
    </lineage>
</organism>
<dbReference type="InterPro" id="IPR036895">
    <property type="entry name" value="Uracil-DNA_glycosylase-like_sf"/>
</dbReference>
<keyword evidence="3" id="KW-1185">Reference proteome</keyword>
<sequence length="240" mass="26396">MDRVPSSPAMRDVYHRYALKRPDLSGVLLPDLLPHDACAAASWRPGRVKVLFVAESPPWAAVRREVAEPADCRGSGYPYFWNDRYDAPHRPGAAPLSRGLAENLFSLLGLDGTSRRENLDLFAGKGLYLVDTVRCVFRKNRKAAIPADLIRMSARDILAPEIAALAPEYVVALGNTALAGLREIEPYASALSGAGRVTAPFPEAIFEEHRLLCLPYPGGRNRRYLASIESGFEILRDLAL</sequence>
<accession>A0A9E4ZJI7</accession>